<keyword evidence="1" id="KW-0472">Membrane</keyword>
<dbReference type="AlphaFoldDB" id="A0A397W1C4"/>
<accession>A0A397W1C4</accession>
<protein>
    <submittedName>
        <fullName evidence="2">Uncharacterized protein</fullName>
    </submittedName>
</protein>
<proteinExistence type="predicted"/>
<dbReference type="EMBL" id="QKWP01000062">
    <property type="protein sequence ID" value="RIB28535.1"/>
    <property type="molecule type" value="Genomic_DNA"/>
</dbReference>
<keyword evidence="1" id="KW-1133">Transmembrane helix</keyword>
<feature type="transmembrane region" description="Helical" evidence="1">
    <location>
        <begin position="12"/>
        <end position="30"/>
    </location>
</feature>
<organism evidence="2 3">
    <name type="scientific">Gigaspora rosea</name>
    <dbReference type="NCBI Taxonomy" id="44941"/>
    <lineage>
        <taxon>Eukaryota</taxon>
        <taxon>Fungi</taxon>
        <taxon>Fungi incertae sedis</taxon>
        <taxon>Mucoromycota</taxon>
        <taxon>Glomeromycotina</taxon>
        <taxon>Glomeromycetes</taxon>
        <taxon>Diversisporales</taxon>
        <taxon>Gigasporaceae</taxon>
        <taxon>Gigaspora</taxon>
    </lineage>
</organism>
<gene>
    <name evidence="2" type="ORF">C2G38_2059018</name>
</gene>
<evidence type="ECO:0000313" key="2">
    <source>
        <dbReference type="EMBL" id="RIB28535.1"/>
    </source>
</evidence>
<sequence>MHASLSPVVYTVIIHNFYVFAQYIFYLLTLHKSVQYHVLNKGLHKCFLQVANYIFG</sequence>
<dbReference type="Proteomes" id="UP000266673">
    <property type="component" value="Unassembled WGS sequence"/>
</dbReference>
<evidence type="ECO:0000313" key="3">
    <source>
        <dbReference type="Proteomes" id="UP000266673"/>
    </source>
</evidence>
<keyword evidence="3" id="KW-1185">Reference proteome</keyword>
<comment type="caution">
    <text evidence="2">The sequence shown here is derived from an EMBL/GenBank/DDBJ whole genome shotgun (WGS) entry which is preliminary data.</text>
</comment>
<name>A0A397W1C4_9GLOM</name>
<keyword evidence="1" id="KW-0812">Transmembrane</keyword>
<reference evidence="2 3" key="1">
    <citation type="submission" date="2018-06" db="EMBL/GenBank/DDBJ databases">
        <title>Comparative genomics reveals the genomic features of Rhizophagus irregularis, R. cerebriforme, R. diaphanum and Gigaspora rosea, and their symbiotic lifestyle signature.</title>
        <authorList>
            <person name="Morin E."/>
            <person name="San Clemente H."/>
            <person name="Chen E.C.H."/>
            <person name="De La Providencia I."/>
            <person name="Hainaut M."/>
            <person name="Kuo A."/>
            <person name="Kohler A."/>
            <person name="Murat C."/>
            <person name="Tang N."/>
            <person name="Roy S."/>
            <person name="Loubradou J."/>
            <person name="Henrissat B."/>
            <person name="Grigoriev I.V."/>
            <person name="Corradi N."/>
            <person name="Roux C."/>
            <person name="Martin F.M."/>
        </authorList>
    </citation>
    <scope>NUCLEOTIDE SEQUENCE [LARGE SCALE GENOMIC DNA]</scope>
    <source>
        <strain evidence="2 3">DAOM 194757</strain>
    </source>
</reference>
<evidence type="ECO:0000256" key="1">
    <source>
        <dbReference type="SAM" id="Phobius"/>
    </source>
</evidence>